<reference evidence="1 2" key="1">
    <citation type="submission" date="2017-06" db="EMBL/GenBank/DDBJ databases">
        <authorList>
            <person name="Kim H.J."/>
            <person name="Triplett B.A."/>
        </authorList>
    </citation>
    <scope>NUCLEOTIDE SEQUENCE [LARGE SCALE GENOMIC DNA]</scope>
    <source>
        <strain evidence="1">FRACA_ARgP5</strain>
    </source>
</reference>
<accession>A0A2I2KR15</accession>
<proteinExistence type="predicted"/>
<gene>
    <name evidence="1" type="ORF">FRACA_220026</name>
</gene>
<dbReference type="Proteomes" id="UP000234331">
    <property type="component" value="Unassembled WGS sequence"/>
</dbReference>
<keyword evidence="2" id="KW-1185">Reference proteome</keyword>
<evidence type="ECO:0000313" key="1">
    <source>
        <dbReference type="EMBL" id="SNQ48086.1"/>
    </source>
</evidence>
<name>A0A2I2KR15_9ACTN</name>
<organism evidence="1 2">
    <name type="scientific">Frankia canadensis</name>
    <dbReference type="NCBI Taxonomy" id="1836972"/>
    <lineage>
        <taxon>Bacteria</taxon>
        <taxon>Bacillati</taxon>
        <taxon>Actinomycetota</taxon>
        <taxon>Actinomycetes</taxon>
        <taxon>Frankiales</taxon>
        <taxon>Frankiaceae</taxon>
        <taxon>Frankia</taxon>
    </lineage>
</organism>
<protein>
    <submittedName>
        <fullName evidence="1">Uncharacterized protein</fullName>
    </submittedName>
</protein>
<dbReference type="EMBL" id="FZMO01000135">
    <property type="protein sequence ID" value="SNQ48086.1"/>
    <property type="molecule type" value="Genomic_DNA"/>
</dbReference>
<dbReference type="AlphaFoldDB" id="A0A2I2KR15"/>
<sequence>MSVCGMGLSWGVAPPGFPCHRRRPGLHFRATRIWKGVSAPGGGSGWRVRDEGKRLVAGNADRPRRRWRGEFPAPARDADRERSFCHVVVLT</sequence>
<evidence type="ECO:0000313" key="2">
    <source>
        <dbReference type="Proteomes" id="UP000234331"/>
    </source>
</evidence>